<evidence type="ECO:0000259" key="2">
    <source>
        <dbReference type="PROSITE" id="PS50110"/>
    </source>
</evidence>
<evidence type="ECO:0000259" key="4">
    <source>
        <dbReference type="PROSITE" id="PS50887"/>
    </source>
</evidence>
<dbReference type="PANTHER" id="PTHR33121:SF19">
    <property type="entry name" value="CYCLIC DI-GMP PHOSPHODIESTERASE PA2567"/>
    <property type="match status" value="1"/>
</dbReference>
<dbReference type="Gene3D" id="3.40.50.2300">
    <property type="match status" value="1"/>
</dbReference>
<dbReference type="EMBL" id="JABRWJ010000006">
    <property type="protein sequence ID" value="NRF69608.1"/>
    <property type="molecule type" value="Genomic_DNA"/>
</dbReference>
<dbReference type="InterPro" id="IPR021800">
    <property type="entry name" value="DUF3369"/>
</dbReference>
<dbReference type="Proteomes" id="UP000737171">
    <property type="component" value="Unassembled WGS sequence"/>
</dbReference>
<dbReference type="SUPFAM" id="SSF141868">
    <property type="entry name" value="EAL domain-like"/>
    <property type="match status" value="1"/>
</dbReference>
<dbReference type="PROSITE" id="PS50883">
    <property type="entry name" value="EAL"/>
    <property type="match status" value="1"/>
</dbReference>
<dbReference type="InterPro" id="IPR001789">
    <property type="entry name" value="Sig_transdc_resp-reg_receiver"/>
</dbReference>
<dbReference type="SUPFAM" id="SSF52172">
    <property type="entry name" value="CheY-like"/>
    <property type="match status" value="1"/>
</dbReference>
<gene>
    <name evidence="5" type="ORF">HLB44_21630</name>
</gene>
<feature type="domain" description="Response regulatory" evidence="2">
    <location>
        <begin position="58"/>
        <end position="182"/>
    </location>
</feature>
<dbReference type="InterPro" id="IPR050706">
    <property type="entry name" value="Cyclic-di-GMP_PDE-like"/>
</dbReference>
<dbReference type="NCBIfam" id="TIGR00254">
    <property type="entry name" value="GGDEF"/>
    <property type="match status" value="1"/>
</dbReference>
<protein>
    <submittedName>
        <fullName evidence="5">EAL domain-containing protein</fullName>
    </submittedName>
</protein>
<dbReference type="InterPro" id="IPR043128">
    <property type="entry name" value="Rev_trsase/Diguanyl_cyclase"/>
</dbReference>
<sequence length="773" mass="83665">MGTFDLQWAQRRGVEAALTGWPPLAASADAVAPDTDDALVFAAEDELALRAPLAPPWSILVVDDDPEVHEATTIALDGEIVDGRPLAFLHAYSAREARALLASTPDIAVVLLDVVMENEYAGLQLARAIREDLGLAEVRIVLRTGQPGYAPELQVIREYDVNDYKTKSELTRTRLVTTITTAVRSYEQLRRIRASQAGLQHIVHAAAELATKREPVDFAEGVLQQAAALLRVAPHGLVCAAVDGGADEALESMRVVWADGPYRPLRGRTAEALEPALRVPLRRCLAERRHHHADGRLVLHVAAGRAQAMLLIDLPQAPDDALWPLLAVFGVHLAAGFANVQLFSRLNHLAYTDRLCGLPNRQRLIEHIDNLQSQRPTIDAPAQALLLIDLQQFSQINDALGPRAGDLLLLAVAARLRERAADGLLLARVAADVFALLGPEQRIDAAAVTAVFDTPFQVERYPLPVRATLGQVRLADVDGDGLDALKCANIALNRAKTQGDAHCHYSRRMAGDLRRRLRLLNDLQAALDQAAPVQLQLHYQPKVALPHGRIVGAEALLRWRTAAGDEVPPEQIVSLAESAGLMVALGERVMHAACRAAAAWRAGGHPDFGIAVNVSPSQFRSPGFVESVQRCLAATGLAAAGLELEITETIAMQDIDAVIGVLHALRRLGVRIALDDFGTGFSSLAYLHQLPIHTLKIDRSFLRDFPAPRGRTTMAELVVRLGRRLKLDLVAEGIETAAQAQALERMGCRGGQGYLFSPPLAEGAFAALLAARR</sequence>
<dbReference type="PROSITE" id="PS50110">
    <property type="entry name" value="RESPONSE_REGULATORY"/>
    <property type="match status" value="1"/>
</dbReference>
<dbReference type="SUPFAM" id="SSF55073">
    <property type="entry name" value="Nucleotide cyclase"/>
    <property type="match status" value="1"/>
</dbReference>
<dbReference type="SMART" id="SM00267">
    <property type="entry name" value="GGDEF"/>
    <property type="match status" value="1"/>
</dbReference>
<dbReference type="Gene3D" id="3.20.20.450">
    <property type="entry name" value="EAL domain"/>
    <property type="match status" value="1"/>
</dbReference>
<dbReference type="InterPro" id="IPR029787">
    <property type="entry name" value="Nucleotide_cyclase"/>
</dbReference>
<evidence type="ECO:0000313" key="6">
    <source>
        <dbReference type="Proteomes" id="UP000737171"/>
    </source>
</evidence>
<dbReference type="PANTHER" id="PTHR33121">
    <property type="entry name" value="CYCLIC DI-GMP PHOSPHODIESTERASE PDEF"/>
    <property type="match status" value="1"/>
</dbReference>
<evidence type="ECO:0000256" key="1">
    <source>
        <dbReference type="PROSITE-ProRule" id="PRU00169"/>
    </source>
</evidence>
<keyword evidence="1" id="KW-0597">Phosphoprotein</keyword>
<dbReference type="SMART" id="SM00448">
    <property type="entry name" value="REC"/>
    <property type="match status" value="1"/>
</dbReference>
<feature type="domain" description="EAL" evidence="3">
    <location>
        <begin position="516"/>
        <end position="773"/>
    </location>
</feature>
<proteinExistence type="predicted"/>
<dbReference type="InterPro" id="IPR000160">
    <property type="entry name" value="GGDEF_dom"/>
</dbReference>
<dbReference type="RefSeq" id="WP_173126804.1">
    <property type="nucleotide sequence ID" value="NZ_JABRWJ010000006.1"/>
</dbReference>
<evidence type="ECO:0000313" key="5">
    <source>
        <dbReference type="EMBL" id="NRF69608.1"/>
    </source>
</evidence>
<dbReference type="Pfam" id="PF00563">
    <property type="entry name" value="EAL"/>
    <property type="match status" value="1"/>
</dbReference>
<comment type="caution">
    <text evidence="5">The sequence shown here is derived from an EMBL/GenBank/DDBJ whole genome shotgun (WGS) entry which is preliminary data.</text>
</comment>
<dbReference type="InterPro" id="IPR035919">
    <property type="entry name" value="EAL_sf"/>
</dbReference>
<name>A0ABX2ELY6_9BURK</name>
<dbReference type="PROSITE" id="PS50887">
    <property type="entry name" value="GGDEF"/>
    <property type="match status" value="1"/>
</dbReference>
<dbReference type="SMART" id="SM00052">
    <property type="entry name" value="EAL"/>
    <property type="match status" value="1"/>
</dbReference>
<feature type="modified residue" description="4-aspartylphosphate" evidence="1">
    <location>
        <position position="113"/>
    </location>
</feature>
<dbReference type="Gene3D" id="3.30.70.270">
    <property type="match status" value="1"/>
</dbReference>
<dbReference type="Pfam" id="PF00990">
    <property type="entry name" value="GGDEF"/>
    <property type="match status" value="1"/>
</dbReference>
<feature type="domain" description="GGDEF" evidence="4">
    <location>
        <begin position="381"/>
        <end position="508"/>
    </location>
</feature>
<keyword evidence="6" id="KW-1185">Reference proteome</keyword>
<organism evidence="5 6">
    <name type="scientific">Pseudaquabacterium terrae</name>
    <dbReference type="NCBI Taxonomy" id="2732868"/>
    <lineage>
        <taxon>Bacteria</taxon>
        <taxon>Pseudomonadati</taxon>
        <taxon>Pseudomonadota</taxon>
        <taxon>Betaproteobacteria</taxon>
        <taxon>Burkholderiales</taxon>
        <taxon>Sphaerotilaceae</taxon>
        <taxon>Pseudaquabacterium</taxon>
    </lineage>
</organism>
<evidence type="ECO:0000259" key="3">
    <source>
        <dbReference type="PROSITE" id="PS50883"/>
    </source>
</evidence>
<accession>A0ABX2ELY6</accession>
<dbReference type="InterPro" id="IPR011006">
    <property type="entry name" value="CheY-like_superfamily"/>
</dbReference>
<dbReference type="InterPro" id="IPR001633">
    <property type="entry name" value="EAL_dom"/>
</dbReference>
<reference evidence="5 6" key="1">
    <citation type="submission" date="2020-05" db="EMBL/GenBank/DDBJ databases">
        <title>Aquincola sp. isolate from soil.</title>
        <authorList>
            <person name="Han J."/>
            <person name="Kim D.-U."/>
        </authorList>
    </citation>
    <scope>NUCLEOTIDE SEQUENCE [LARGE SCALE GENOMIC DNA]</scope>
    <source>
        <strain evidence="5 6">S2</strain>
    </source>
</reference>
<dbReference type="CDD" id="cd01948">
    <property type="entry name" value="EAL"/>
    <property type="match status" value="1"/>
</dbReference>
<dbReference type="Pfam" id="PF11849">
    <property type="entry name" value="DUF3369"/>
    <property type="match status" value="1"/>
</dbReference>